<sequence>MKIAFIRKTFNPYGGAENYMNSLIRHLKSSGNDIHVLSTNWTDCEDIHCHRIETFNLNSLTSMLSFNHNVMHVADELNCDCTVSFERTTCQDIYRAGDGCHKQWLILRGQGVDRLRRLSFALNPMHRTLLSIERQCFSTTPLIVANSRMVKEQIMEHYDIGDDRIVVLYNGVDLERFKRPVNRSSCVGQVRAEFGIPEDCRLLLFAGSGFERKGLALAVSSLAHLGAEFRMIVAGAGGTLKYRRLAKALGVSDRVVFAGPQSAIERLYVAADVFVLPTLYDPFSNATLEAMACGTAAVTTRNNGAAEIIQHGRDGLLMDDPRNPLELADKIKQIAEDREIYSLNAAEKAAVYPISQAAATFLNLIQSYKRPRREGFALPQTHPQGDQSP</sequence>
<evidence type="ECO:0000259" key="1">
    <source>
        <dbReference type="Pfam" id="PF00534"/>
    </source>
</evidence>
<feature type="domain" description="Glycosyl transferase family 1" evidence="1">
    <location>
        <begin position="191"/>
        <end position="339"/>
    </location>
</feature>
<dbReference type="Gene3D" id="3.40.50.2000">
    <property type="entry name" value="Glycogen Phosphorylase B"/>
    <property type="match status" value="2"/>
</dbReference>
<gene>
    <name evidence="3" type="ORF">HWQ67_12735</name>
</gene>
<protein>
    <submittedName>
        <fullName evidence="3">Glycosyltransferase family 4 protein</fullName>
    </submittedName>
</protein>
<name>A0ABS6S0R3_9BACT</name>
<proteinExistence type="predicted"/>
<dbReference type="SUPFAM" id="SSF53756">
    <property type="entry name" value="UDP-Glycosyltransferase/glycogen phosphorylase"/>
    <property type="match status" value="1"/>
</dbReference>
<dbReference type="PANTHER" id="PTHR12526">
    <property type="entry name" value="GLYCOSYLTRANSFERASE"/>
    <property type="match status" value="1"/>
</dbReference>
<dbReference type="CDD" id="cd03801">
    <property type="entry name" value="GT4_PimA-like"/>
    <property type="match status" value="1"/>
</dbReference>
<dbReference type="PANTHER" id="PTHR12526:SF623">
    <property type="entry name" value="WABG"/>
    <property type="match status" value="1"/>
</dbReference>
<comment type="caution">
    <text evidence="3">The sequence shown here is derived from an EMBL/GenBank/DDBJ whole genome shotgun (WGS) entry which is preliminary data.</text>
</comment>
<dbReference type="Pfam" id="PF13439">
    <property type="entry name" value="Glyco_transf_4"/>
    <property type="match status" value="1"/>
</dbReference>
<dbReference type="Pfam" id="PF00534">
    <property type="entry name" value="Glycos_transf_1"/>
    <property type="match status" value="1"/>
</dbReference>
<evidence type="ECO:0000313" key="4">
    <source>
        <dbReference type="Proteomes" id="UP001196980"/>
    </source>
</evidence>
<dbReference type="Proteomes" id="UP001196980">
    <property type="component" value="Unassembled WGS sequence"/>
</dbReference>
<evidence type="ECO:0000313" key="3">
    <source>
        <dbReference type="EMBL" id="MBV6342452.1"/>
    </source>
</evidence>
<organism evidence="3 4">
    <name type="scientific">Candidatus Magnetobacterium casense</name>
    <dbReference type="NCBI Taxonomy" id="1455061"/>
    <lineage>
        <taxon>Bacteria</taxon>
        <taxon>Pseudomonadati</taxon>
        <taxon>Nitrospirota</taxon>
        <taxon>Thermodesulfovibrionia</taxon>
        <taxon>Thermodesulfovibrionales</taxon>
        <taxon>Candidatus Magnetobacteriaceae</taxon>
        <taxon>Candidatus Magnetobacterium</taxon>
    </lineage>
</organism>
<dbReference type="EMBL" id="JABXWD010000259">
    <property type="protein sequence ID" value="MBV6342452.1"/>
    <property type="molecule type" value="Genomic_DNA"/>
</dbReference>
<dbReference type="InterPro" id="IPR001296">
    <property type="entry name" value="Glyco_trans_1"/>
</dbReference>
<keyword evidence="4" id="KW-1185">Reference proteome</keyword>
<accession>A0ABS6S0R3</accession>
<dbReference type="InterPro" id="IPR028098">
    <property type="entry name" value="Glyco_trans_4-like_N"/>
</dbReference>
<dbReference type="RefSeq" id="WP_218253071.1">
    <property type="nucleotide sequence ID" value="NZ_JABXWD010000259.1"/>
</dbReference>
<reference evidence="3 4" key="1">
    <citation type="journal article" date="2020" name="J Geophys Res Biogeosci">
        <title>Magnetotaxis as an Adaptation to Enable Bacterial Shuttling of Microbial Sulfur and Sulfur Cycling Across Aquatic Oxic#Anoxic Interfaces.</title>
        <authorList>
            <person name="Li J."/>
            <person name="Liu P."/>
            <person name="Wang J."/>
            <person name="Roberts A.P."/>
            <person name="Pan Y."/>
        </authorList>
    </citation>
    <scope>NUCLEOTIDE SEQUENCE [LARGE SCALE GENOMIC DNA]</scope>
    <source>
        <strain evidence="3 4">MYR-1_YQ</strain>
    </source>
</reference>
<feature type="domain" description="Glycosyltransferase subfamily 4-like N-terminal" evidence="2">
    <location>
        <begin position="13"/>
        <end position="176"/>
    </location>
</feature>
<evidence type="ECO:0000259" key="2">
    <source>
        <dbReference type="Pfam" id="PF13439"/>
    </source>
</evidence>